<feature type="domain" description="PpiC" evidence="4">
    <location>
        <begin position="173"/>
        <end position="279"/>
    </location>
</feature>
<dbReference type="GO" id="GO:0003755">
    <property type="term" value="F:peptidyl-prolyl cis-trans isomerase activity"/>
    <property type="evidence" value="ECO:0007669"/>
    <property type="project" value="UniProtKB-KW"/>
</dbReference>
<name>A0A9W6C6F1_9FIRM</name>
<protein>
    <submittedName>
        <fullName evidence="5">Peptidylprolyl isomerase</fullName>
    </submittedName>
</protein>
<evidence type="ECO:0000313" key="6">
    <source>
        <dbReference type="Proteomes" id="UP001145145"/>
    </source>
</evidence>
<dbReference type="Gene3D" id="3.10.50.40">
    <property type="match status" value="1"/>
</dbReference>
<evidence type="ECO:0000256" key="3">
    <source>
        <dbReference type="SAM" id="SignalP"/>
    </source>
</evidence>
<dbReference type="PROSITE" id="PS51257">
    <property type="entry name" value="PROKAR_LIPOPROTEIN"/>
    <property type="match status" value="1"/>
</dbReference>
<dbReference type="PROSITE" id="PS50198">
    <property type="entry name" value="PPIC_PPIASE_2"/>
    <property type="match status" value="1"/>
</dbReference>
<feature type="signal peptide" evidence="3">
    <location>
        <begin position="1"/>
        <end position="20"/>
    </location>
</feature>
<dbReference type="Pfam" id="PF13145">
    <property type="entry name" value="Rotamase_2"/>
    <property type="match status" value="1"/>
</dbReference>
<dbReference type="InterPro" id="IPR000297">
    <property type="entry name" value="PPIase_PpiC"/>
</dbReference>
<feature type="region of interest" description="Disordered" evidence="2">
    <location>
        <begin position="327"/>
        <end position="390"/>
    </location>
</feature>
<feature type="compositionally biased region" description="Acidic residues" evidence="2">
    <location>
        <begin position="375"/>
        <end position="390"/>
    </location>
</feature>
<keyword evidence="1" id="KW-0697">Rotamase</keyword>
<dbReference type="AlphaFoldDB" id="A0A9W6C6F1"/>
<comment type="caution">
    <text evidence="5">The sequence shown here is derived from an EMBL/GenBank/DDBJ whole genome shotgun (WGS) entry which is preliminary data.</text>
</comment>
<evidence type="ECO:0000313" key="5">
    <source>
        <dbReference type="EMBL" id="GLG04803.1"/>
    </source>
</evidence>
<dbReference type="RefSeq" id="WP_087252562.1">
    <property type="nucleotide sequence ID" value="NZ_BSBO01000019.1"/>
</dbReference>
<feature type="compositionally biased region" description="Low complexity" evidence="2">
    <location>
        <begin position="342"/>
        <end position="352"/>
    </location>
</feature>
<organism evidence="5 6">
    <name type="scientific">Sellimonas catena</name>
    <dbReference type="NCBI Taxonomy" id="2994035"/>
    <lineage>
        <taxon>Bacteria</taxon>
        <taxon>Bacillati</taxon>
        <taxon>Bacillota</taxon>
        <taxon>Clostridia</taxon>
        <taxon>Lachnospirales</taxon>
        <taxon>Lachnospiraceae</taxon>
        <taxon>Sellimonas</taxon>
    </lineage>
</organism>
<dbReference type="EMBL" id="BSBO01000019">
    <property type="protein sequence ID" value="GLG04803.1"/>
    <property type="molecule type" value="Genomic_DNA"/>
</dbReference>
<keyword evidence="6" id="KW-1185">Reference proteome</keyword>
<reference evidence="5 6" key="1">
    <citation type="journal article" date="2023" name="Int. J. Syst. Evol. Microbiol.">
        <title>Sellimonas catena sp. nov., isolated from human faeces.</title>
        <authorList>
            <person name="Hisatomi A."/>
            <person name="Ohkuma M."/>
            <person name="Sakamoto M."/>
        </authorList>
    </citation>
    <scope>NUCLEOTIDE SEQUENCE [LARGE SCALE GENOMIC DNA]</scope>
    <source>
        <strain evidence="5 6">12EGH17</strain>
    </source>
</reference>
<dbReference type="InterPro" id="IPR046357">
    <property type="entry name" value="PPIase_dom_sf"/>
</dbReference>
<evidence type="ECO:0000259" key="4">
    <source>
        <dbReference type="PROSITE" id="PS50198"/>
    </source>
</evidence>
<feature type="compositionally biased region" description="Acidic residues" evidence="2">
    <location>
        <begin position="353"/>
        <end position="369"/>
    </location>
</feature>
<dbReference type="SUPFAM" id="SSF54534">
    <property type="entry name" value="FKBP-like"/>
    <property type="match status" value="1"/>
</dbReference>
<gene>
    <name evidence="5" type="primary">prsA</name>
    <name evidence="5" type="ORF">Selli1_19770</name>
</gene>
<accession>A0A9W6C6F1</accession>
<proteinExistence type="predicted"/>
<feature type="region of interest" description="Disordered" evidence="2">
    <location>
        <begin position="185"/>
        <end position="207"/>
    </location>
</feature>
<feature type="compositionally biased region" description="Acidic residues" evidence="2">
    <location>
        <begin position="187"/>
        <end position="198"/>
    </location>
</feature>
<evidence type="ECO:0000256" key="1">
    <source>
        <dbReference type="PROSITE-ProRule" id="PRU00278"/>
    </source>
</evidence>
<evidence type="ECO:0000256" key="2">
    <source>
        <dbReference type="SAM" id="MobiDB-lite"/>
    </source>
</evidence>
<keyword evidence="3" id="KW-0732">Signal</keyword>
<sequence>MKKRLAVVLLTAAVAAGAMTGCGQQTIEDSDVVATVGDTEIKGNVANFFARYQQAMYETYYSSMLGENMWTTEVEEGTTYEESAKETIMQSLEELYLVNEHAGDYSVSLTDEEKKSIEDAADQFVEANDAEVRDVISGDKETVQKVLELFTIQQKVQTEMLKDVDRNVSDEEAAQKALQYVAFTYSDTEESEESDSENTSDTKEEAKAKAETFLNAVNSGTDFSQAAEDQEKSAVDLTFDSSTTSPNEELIQAADKLEAGQVTDVIETDTGYYVAKVTSTFDQSATDSKKQEIISERESERYNEILDGWKEDTDIKENKDVWEKIDFNGQGVALKTEDSSEDSGSTEGSSENTDGEDTSDSAEGEDTSDSTDSGESTDSENTDNTEEAAE</sequence>
<feature type="chain" id="PRO_5040984574" evidence="3">
    <location>
        <begin position="21"/>
        <end position="390"/>
    </location>
</feature>
<dbReference type="Proteomes" id="UP001145145">
    <property type="component" value="Unassembled WGS sequence"/>
</dbReference>
<keyword evidence="1 5" id="KW-0413">Isomerase</keyword>